<dbReference type="PANTHER" id="PTHR47928:SF28">
    <property type="entry name" value="OS01G0545900 PROTEIN"/>
    <property type="match status" value="1"/>
</dbReference>
<gene>
    <name evidence="3" type="ORF">CCAM_LOCUS37399</name>
</gene>
<keyword evidence="4" id="KW-1185">Reference proteome</keyword>
<dbReference type="Pfam" id="PF01535">
    <property type="entry name" value="PPR"/>
    <property type="match status" value="2"/>
</dbReference>
<dbReference type="FunFam" id="1.25.40.10:FF:000351">
    <property type="entry name" value="Pentatricopeptide repeat-containing protein"/>
    <property type="match status" value="1"/>
</dbReference>
<dbReference type="Proteomes" id="UP000595140">
    <property type="component" value="Unassembled WGS sequence"/>
</dbReference>
<organism evidence="3 4">
    <name type="scientific">Cuscuta campestris</name>
    <dbReference type="NCBI Taxonomy" id="132261"/>
    <lineage>
        <taxon>Eukaryota</taxon>
        <taxon>Viridiplantae</taxon>
        <taxon>Streptophyta</taxon>
        <taxon>Embryophyta</taxon>
        <taxon>Tracheophyta</taxon>
        <taxon>Spermatophyta</taxon>
        <taxon>Magnoliopsida</taxon>
        <taxon>eudicotyledons</taxon>
        <taxon>Gunneridae</taxon>
        <taxon>Pentapetalae</taxon>
        <taxon>asterids</taxon>
        <taxon>lamiids</taxon>
        <taxon>Solanales</taxon>
        <taxon>Convolvulaceae</taxon>
        <taxon>Cuscuteae</taxon>
        <taxon>Cuscuta</taxon>
        <taxon>Cuscuta subgen. Grammica</taxon>
        <taxon>Cuscuta sect. Cleistogrammica</taxon>
    </lineage>
</organism>
<dbReference type="OrthoDB" id="185373at2759"/>
<evidence type="ECO:0008006" key="5">
    <source>
        <dbReference type="Google" id="ProtNLM"/>
    </source>
</evidence>
<proteinExistence type="predicted"/>
<evidence type="ECO:0000313" key="4">
    <source>
        <dbReference type="Proteomes" id="UP000595140"/>
    </source>
</evidence>
<dbReference type="EMBL" id="OOIL02005600">
    <property type="protein sequence ID" value="VFQ95623.1"/>
    <property type="molecule type" value="Genomic_DNA"/>
</dbReference>
<dbReference type="PROSITE" id="PS51375">
    <property type="entry name" value="PPR"/>
    <property type="match status" value="4"/>
</dbReference>
<dbReference type="Gene3D" id="1.25.40.10">
    <property type="entry name" value="Tetratricopeptide repeat domain"/>
    <property type="match status" value="5"/>
</dbReference>
<keyword evidence="1" id="KW-0677">Repeat</keyword>
<dbReference type="InterPro" id="IPR046848">
    <property type="entry name" value="E_motif"/>
</dbReference>
<sequence length="555" mass="60352">MFVPVGLLLTELSRSTQTISTTKSLHAIILKAPHLCNDPFYATRIVRFYALNDDPVSARQLFDGTPHRSIFLWNSVIRALARTRRFSGAVALFRDLMRSPTAPDNFTFACVLRACSDRLDLRGLRAAHGGAVVAGFGSDSICSSQLVSAYSKLGRLDAAVKVFDMISEPDLVHWNSMISGHGSTGDWENGLRIFIKMQRMGKQPDAYTLVGLATCFNSPDLLRICENVHGFCIKSGFDSNPHVSSLLVSIYSRCKNPSSACRVFDSLPDPDLITWSAMICSLSQSGEAKKALGLFREMMSTKRGSGNADSPLLAAVLSAAAQSASLQPGKEIHAHAFRRGCHLDISVSSGLIDMYSKCGFLNSGAKVFETAPSKNITSYNSMISSLGLHGNARKALRLFQEVLENRGALQPDEATFSAVLSACCHAGLVSEGRKWFATMGEGFGIRAKTQHYVCMVRLLGMGGELEEAHELVRGIEGPVDCGVWGALLSCCEAHGDYRLGGVVAKRVLESEVERSSYGVMVCNMYARDGRWEEVKKLRVDGEAARGKVPGKSWIT</sequence>
<dbReference type="PANTHER" id="PTHR47928">
    <property type="entry name" value="REPEAT-CONTAINING PROTEIN, PUTATIVE-RELATED"/>
    <property type="match status" value="1"/>
</dbReference>
<protein>
    <recommendedName>
        <fullName evidence="5">Pentacotripeptide-repeat region of PRORP domain-containing protein</fullName>
    </recommendedName>
</protein>
<dbReference type="InterPro" id="IPR050421">
    <property type="entry name" value="PPR"/>
</dbReference>
<dbReference type="InterPro" id="IPR011990">
    <property type="entry name" value="TPR-like_helical_dom_sf"/>
</dbReference>
<reference evidence="3 4" key="1">
    <citation type="submission" date="2018-04" db="EMBL/GenBank/DDBJ databases">
        <authorList>
            <person name="Vogel A."/>
        </authorList>
    </citation>
    <scope>NUCLEOTIDE SEQUENCE [LARGE SCALE GENOMIC DNA]</scope>
</reference>
<feature type="repeat" description="PPR" evidence="2">
    <location>
        <begin position="69"/>
        <end position="103"/>
    </location>
</feature>
<evidence type="ECO:0000256" key="1">
    <source>
        <dbReference type="ARBA" id="ARBA00022737"/>
    </source>
</evidence>
<evidence type="ECO:0000256" key="2">
    <source>
        <dbReference type="PROSITE-ProRule" id="PRU00708"/>
    </source>
</evidence>
<feature type="repeat" description="PPR" evidence="2">
    <location>
        <begin position="271"/>
        <end position="301"/>
    </location>
</feature>
<dbReference type="Pfam" id="PF13041">
    <property type="entry name" value="PPR_2"/>
    <property type="match status" value="3"/>
</dbReference>
<dbReference type="FunFam" id="1.25.40.10:FF:000090">
    <property type="entry name" value="Pentatricopeptide repeat-containing protein, chloroplastic"/>
    <property type="match status" value="1"/>
</dbReference>
<name>A0A484N3C5_9ASTE</name>
<dbReference type="GO" id="GO:0005739">
    <property type="term" value="C:mitochondrion"/>
    <property type="evidence" value="ECO:0007669"/>
    <property type="project" value="GOC"/>
</dbReference>
<dbReference type="GO" id="GO:1900864">
    <property type="term" value="P:mitochondrial RNA modification"/>
    <property type="evidence" value="ECO:0007669"/>
    <property type="project" value="TreeGrafter"/>
</dbReference>
<dbReference type="InterPro" id="IPR002885">
    <property type="entry name" value="PPR_rpt"/>
</dbReference>
<evidence type="ECO:0000313" key="3">
    <source>
        <dbReference type="EMBL" id="VFQ95623.1"/>
    </source>
</evidence>
<accession>A0A484N3C5</accession>
<dbReference type="NCBIfam" id="TIGR00756">
    <property type="entry name" value="PPR"/>
    <property type="match status" value="4"/>
</dbReference>
<dbReference type="AlphaFoldDB" id="A0A484N3C5"/>
<feature type="repeat" description="PPR" evidence="2">
    <location>
        <begin position="375"/>
        <end position="409"/>
    </location>
</feature>
<dbReference type="Pfam" id="PF20431">
    <property type="entry name" value="E_motif"/>
    <property type="match status" value="1"/>
</dbReference>
<feature type="repeat" description="PPR" evidence="2">
    <location>
        <begin position="170"/>
        <end position="204"/>
    </location>
</feature>